<keyword evidence="4" id="KW-1185">Reference proteome</keyword>
<evidence type="ECO:0000313" key="4">
    <source>
        <dbReference type="Proteomes" id="UP000699462"/>
    </source>
</evidence>
<feature type="compositionally biased region" description="Polar residues" evidence="2">
    <location>
        <begin position="1027"/>
        <end position="1079"/>
    </location>
</feature>
<keyword evidence="1" id="KW-0175">Coiled coil</keyword>
<feature type="coiled-coil region" evidence="1">
    <location>
        <begin position="40"/>
        <end position="87"/>
    </location>
</feature>
<proteinExistence type="predicted"/>
<accession>A0A8T0DY54</accession>
<feature type="region of interest" description="Disordered" evidence="2">
    <location>
        <begin position="1971"/>
        <end position="2000"/>
    </location>
</feature>
<feature type="region of interest" description="Disordered" evidence="2">
    <location>
        <begin position="1394"/>
        <end position="1414"/>
    </location>
</feature>
<dbReference type="EMBL" id="JTDF01000461">
    <property type="protein sequence ID" value="KAF8571531.1"/>
    <property type="molecule type" value="Genomic_DNA"/>
</dbReference>
<feature type="compositionally biased region" description="Low complexity" evidence="2">
    <location>
        <begin position="1124"/>
        <end position="1146"/>
    </location>
</feature>
<feature type="region of interest" description="Disordered" evidence="2">
    <location>
        <begin position="397"/>
        <end position="419"/>
    </location>
</feature>
<feature type="compositionally biased region" description="Polar residues" evidence="2">
    <location>
        <begin position="1860"/>
        <end position="1882"/>
    </location>
</feature>
<evidence type="ECO:0000256" key="2">
    <source>
        <dbReference type="SAM" id="MobiDB-lite"/>
    </source>
</evidence>
<evidence type="ECO:0000256" key="1">
    <source>
        <dbReference type="SAM" id="Coils"/>
    </source>
</evidence>
<feature type="compositionally biased region" description="Polar residues" evidence="2">
    <location>
        <begin position="1702"/>
        <end position="1734"/>
    </location>
</feature>
<feature type="compositionally biased region" description="Polar residues" evidence="2">
    <location>
        <begin position="1837"/>
        <end position="1851"/>
    </location>
</feature>
<dbReference type="OrthoDB" id="6260897at2759"/>
<sequence length="2035" mass="222449">MSSDTVITYGPTSTELQSLLKREKQRRHKIRILQVRNQSKKCAKLIRERYSSKKRDLEEQIALELQVEFDRDDRENLEKKVEEFQRVIDQSGSSHACASNWRDPQVLIQRKAALDRQQAAERFVSASHAQRQEQLIKKNRDSEPRVRLSNVRSAERERAQLIAALPKPAPPPYEDKPGLLEVQPSVILFDAAAHIPIRSQTVPSTVTVTGSDNPDNSVEAGDENAHVARATLAAELENEKLDASRRVYCLQTHENRIKADLRGQQAIKRERVRRHYQALISRLDELDRGDTLHRRHKLEFGDTMQFGILPGGPEDKRVIDRRLEQTFETELLRQIALSQPQPDECVVLNSIEQASQASRFLIPAVNGEDSEEDALGSVTDRCTSVHLREKKRAVFSSRENQMDVRPVTTDVDSETQTSAVGPENHVLSVPSELNVGDSMVTVDKLEKLVQFDHPTHANQPLPSQATSGHSDESRSQVTVDTPASLSVATLGPGERPELPSLRRTRIVSRTQSIASGPDVWAYTSTLLQPKHTDQGDQSTASGPSSTVISETSLSDPGNSRSTQLSTVQSDLMRRQLELDEELISIEKRLARVRMAAATDMSVTIPSARDNPVPLHPESPDKSKHLRLTPRETYLVEGFAAGDKPTQSPHSALEVEKNIVSNSPNVEKPEVGEVTSVDRPISDSAVLPHPPLLNGLPKICVEKLASLIRAQMSTVCVSSESEVATDVHQLASPTQLSSHKSDFSSSDATDIDEVSVTHSRWVQPSPLTITTSADPLANKNRVCITQFNQSATTVPLSNNSESMVRTVTSTGVGIQADLSPSANNTLHHVETPDSTLLNSESSEGCKDYVQHSSELPVSSALSYSAVSTSEQIILRSISKLASRLARTAICEASAELNYVDSSLIVTSKSEPLCGVNLPTVPTEPPVPQPSSASSIETAVDIQSSSTRSPTLSSTDSLKAELRSLLTSSLLNSLINTNRDSTALACGSSTSQLLRRLLNSGSLSQLGTSLGPSNDELQRGKTRSRTPSDESQTGHHVQSVTSPSSPSDEQTIQKSSITANGTKENSLSDSPTSCLTTSNGNVDKPICSAKQLSMKDLKQRILNDYVKVNKDWLLSLAGGKKPLRLESLSSSESPNHSGSSSSSSFHHLSPVDPGLDSTSGSTKGLYLSTLNIENDLHSSPSGLDVCMSSITRSPIINTTWNSHTASFKPLPRLEEATSEESVADDSPPTLVKTICDEMPDQVDSVQTQSTSWSDSRRSSDFVALSRCSLSNSSTQHETQLPNQPDSSGTDLLTQLSETETTLQQLRTNLPPTPIEPLETEVVDFIGSNMSSASSYRHPDSLVRELLETSEGNFWMQNLPPMIRASPQNEQPPALTVVHTRTTTTIDSGVLWDEADEQASGQQTTTATAPLAPPSSHPSFDNAVLVPCDVDPATRSASPGVSLDQHKLRCMEARPTSPAEGSPRHRALDQYAGKISSGPIFKSMPTILVDCESESSTDICRAKRKSPVDVCKDRLSASWGNFARKSPYHGSQPSVSDSLLSFQRHETSCLSVIDPPLETSTFTVKEAKPDRMDANMVQKNAHTVRSVAVDQPIHRKTPNNNPTVAQRTWKLTGSVRPPVSRPVSHSRDPPHTDALVATTQNVSKVKQLQRASIPVCCTKKSQNHHITASRDRKPRHLADLISDKESTRSNGYSNENMGPKRLKKTSTATPSSNISAKRTSLFKTPSTLPQSSTNRSTAAHIPVSHSLVHVSPDALEQSLREKLSQWRSSRLGLRDPSHRSQSSEQLSLQPTVVLEVTSSVSLNHGCSSAIQSSVDRVDFASVHPGIPPAVMEHPFEDDTSSTTVWPMDMSQTPSLEPRPSSPTPGETGQLITESEGLSASTNPRSVPTAVRAPRSALPNSGFVTDLDGLELPSTACAGDEMPSGRRHATNEVRFADCARVLNPISEYVPVQEPNTNSILPSTSNSRWKYTRGSNQHMPPNNEINKKPGAHEDCGHPRPGVVDRHSREELARHNRLRVREFDRLCRERCMRRLKKRKTR</sequence>
<name>A0A8T0DY54_9TREM</name>
<feature type="region of interest" description="Disordered" evidence="2">
    <location>
        <begin position="530"/>
        <end position="566"/>
    </location>
</feature>
<feature type="compositionally biased region" description="Basic and acidic residues" evidence="2">
    <location>
        <begin position="1980"/>
        <end position="2000"/>
    </location>
</feature>
<feature type="region of interest" description="Disordered" evidence="2">
    <location>
        <begin position="453"/>
        <end position="500"/>
    </location>
</feature>
<feature type="compositionally biased region" description="Polar residues" evidence="2">
    <location>
        <begin position="475"/>
        <end position="487"/>
    </location>
</feature>
<reference evidence="3 4" key="1">
    <citation type="submission" date="2019-07" db="EMBL/GenBank/DDBJ databases">
        <title>Annotation for the trematode Paragonimus westermani.</title>
        <authorList>
            <person name="Choi Y.-J."/>
        </authorList>
    </citation>
    <scope>NUCLEOTIDE SEQUENCE [LARGE SCALE GENOMIC DNA]</scope>
    <source>
        <strain evidence="3">180907_Pwestermani</strain>
    </source>
</reference>
<organism evidence="3 4">
    <name type="scientific">Paragonimus westermani</name>
    <dbReference type="NCBI Taxonomy" id="34504"/>
    <lineage>
        <taxon>Eukaryota</taxon>
        <taxon>Metazoa</taxon>
        <taxon>Spiralia</taxon>
        <taxon>Lophotrochozoa</taxon>
        <taxon>Platyhelminthes</taxon>
        <taxon>Trematoda</taxon>
        <taxon>Digenea</taxon>
        <taxon>Plagiorchiida</taxon>
        <taxon>Troglotremata</taxon>
        <taxon>Troglotrematidae</taxon>
        <taxon>Paragonimus</taxon>
    </lineage>
</organism>
<dbReference type="Proteomes" id="UP000699462">
    <property type="component" value="Unassembled WGS sequence"/>
</dbReference>
<feature type="compositionally biased region" description="Polar residues" evidence="2">
    <location>
        <begin position="929"/>
        <end position="941"/>
    </location>
</feature>
<protein>
    <submittedName>
        <fullName evidence="3">Uncharacterized protein</fullName>
    </submittedName>
</protein>
<feature type="compositionally biased region" description="Low complexity" evidence="2">
    <location>
        <begin position="942"/>
        <end position="954"/>
    </location>
</feature>
<feature type="region of interest" description="Disordered" evidence="2">
    <location>
        <begin position="1002"/>
        <end position="1079"/>
    </location>
</feature>
<comment type="caution">
    <text evidence="3">The sequence shown here is derived from an EMBL/GenBank/DDBJ whole genome shotgun (WGS) entry which is preliminary data.</text>
</comment>
<evidence type="ECO:0000313" key="3">
    <source>
        <dbReference type="EMBL" id="KAF8571531.1"/>
    </source>
</evidence>
<feature type="compositionally biased region" description="Basic and acidic residues" evidence="2">
    <location>
        <begin position="1665"/>
        <end position="1684"/>
    </location>
</feature>
<gene>
    <name evidence="3" type="ORF">P879_03146</name>
</gene>
<feature type="region of interest" description="Disordered" evidence="2">
    <location>
        <begin position="918"/>
        <end position="954"/>
    </location>
</feature>
<feature type="compositionally biased region" description="Polar residues" evidence="2">
    <location>
        <begin position="456"/>
        <end position="468"/>
    </location>
</feature>
<feature type="compositionally biased region" description="Polar residues" evidence="2">
    <location>
        <begin position="535"/>
        <end position="566"/>
    </location>
</feature>
<feature type="compositionally biased region" description="Low complexity" evidence="2">
    <location>
        <begin position="1002"/>
        <end position="1011"/>
    </location>
</feature>
<feature type="region of interest" description="Disordered" evidence="2">
    <location>
        <begin position="1824"/>
        <end position="1892"/>
    </location>
</feature>
<feature type="region of interest" description="Disordered" evidence="2">
    <location>
        <begin position="1124"/>
        <end position="1157"/>
    </location>
</feature>
<feature type="region of interest" description="Disordered" evidence="2">
    <location>
        <begin position="1653"/>
        <end position="1735"/>
    </location>
</feature>